<name>A0A4Q8L5I4_9GAMM</name>
<evidence type="ECO:0000313" key="2">
    <source>
        <dbReference type="EMBL" id="TAA20397.1"/>
    </source>
</evidence>
<proteinExistence type="predicted"/>
<dbReference type="PANTHER" id="PTHR43162">
    <property type="match status" value="1"/>
</dbReference>
<dbReference type="Gene3D" id="3.90.25.10">
    <property type="entry name" value="UDP-galactose 4-epimerase, domain 1"/>
    <property type="match status" value="1"/>
</dbReference>
<evidence type="ECO:0000313" key="3">
    <source>
        <dbReference type="Proteomes" id="UP000292627"/>
    </source>
</evidence>
<dbReference type="InterPro" id="IPR036291">
    <property type="entry name" value="NAD(P)-bd_dom_sf"/>
</dbReference>
<organism evidence="2 3">
    <name type="scientific">Pseudoxanthomonas winnipegensis</name>
    <dbReference type="NCBI Taxonomy" id="2480810"/>
    <lineage>
        <taxon>Bacteria</taxon>
        <taxon>Pseudomonadati</taxon>
        <taxon>Pseudomonadota</taxon>
        <taxon>Gammaproteobacteria</taxon>
        <taxon>Lysobacterales</taxon>
        <taxon>Lysobacteraceae</taxon>
        <taxon>Pseudoxanthomonas</taxon>
    </lineage>
</organism>
<dbReference type="AlphaFoldDB" id="A0A4Q8L5I4"/>
<dbReference type="PANTHER" id="PTHR43162:SF1">
    <property type="entry name" value="PRESTALK A DIFFERENTIATION PROTEIN A"/>
    <property type="match status" value="1"/>
</dbReference>
<accession>A0A4Q8L5I4</accession>
<evidence type="ECO:0000259" key="1">
    <source>
        <dbReference type="Pfam" id="PF05368"/>
    </source>
</evidence>
<protein>
    <submittedName>
        <fullName evidence="2">NAD-dependent epimerase/dehydratase family protein</fullName>
    </submittedName>
</protein>
<dbReference type="RefSeq" id="WP_130552962.1">
    <property type="nucleotide sequence ID" value="NZ_SHMC01000010.1"/>
</dbReference>
<dbReference type="OrthoDB" id="9798669at2"/>
<gene>
    <name evidence="2" type="ORF">EA660_18600</name>
</gene>
<dbReference type="Gene3D" id="3.40.50.720">
    <property type="entry name" value="NAD(P)-binding Rossmann-like Domain"/>
    <property type="match status" value="1"/>
</dbReference>
<dbReference type="Proteomes" id="UP000292627">
    <property type="component" value="Unassembled WGS sequence"/>
</dbReference>
<comment type="caution">
    <text evidence="2">The sequence shown here is derived from an EMBL/GenBank/DDBJ whole genome shotgun (WGS) entry which is preliminary data.</text>
</comment>
<feature type="domain" description="NmrA-like" evidence="1">
    <location>
        <begin position="3"/>
        <end position="230"/>
    </location>
</feature>
<sequence length="285" mass="30744">MYAITGITGKVGGALARHLLAAGERVRAVARNPASAQVWSAQGCEVAMAEMQDADALTAAFAGAEGVFVLPPPVYDPAPGFPETRACAEALAQALRNARPARVVCLSTVGAQAAEENLLSQLGLMERTLAMLALPITFLRPAWYLDNFAWDLETVRQSGVLHSFLQPPERAIPMVASADVGRVAAELILQPHDGVRRVALEGPRPVSPLDAAAAFSAVLSRPVRVETVPRADWDARFRAQGMRHPEPRMRMLDGFNQGWIRFEDEPRLRGELDLVAVLQGLLGTD</sequence>
<dbReference type="InterPro" id="IPR008030">
    <property type="entry name" value="NmrA-like"/>
</dbReference>
<dbReference type="InterPro" id="IPR051604">
    <property type="entry name" value="Ergot_Alk_Oxidoreductase"/>
</dbReference>
<dbReference type="SUPFAM" id="SSF51735">
    <property type="entry name" value="NAD(P)-binding Rossmann-fold domains"/>
    <property type="match status" value="1"/>
</dbReference>
<dbReference type="EMBL" id="SHMC01000010">
    <property type="protein sequence ID" value="TAA20397.1"/>
    <property type="molecule type" value="Genomic_DNA"/>
</dbReference>
<reference evidence="2 3" key="1">
    <citation type="submission" date="2019-02" db="EMBL/GenBank/DDBJ databases">
        <title>WGS of Pseudoxanthomonas species novum from clinical isolates.</title>
        <authorList>
            <person name="Bernier A.-M."/>
            <person name="Bernard K."/>
            <person name="Vachon A."/>
        </authorList>
    </citation>
    <scope>NUCLEOTIDE SEQUENCE [LARGE SCALE GENOMIC DNA]</scope>
    <source>
        <strain evidence="2 3">NML171200</strain>
    </source>
</reference>
<dbReference type="Pfam" id="PF05368">
    <property type="entry name" value="NmrA"/>
    <property type="match status" value="1"/>
</dbReference>